<sequence>MAADHSELLAEMATVARLSAGERLKHAQKRRGQQLKAWAQMEKESARGSRAKASKKKARLTKVKFPDAVTLLEATARNDLDEVRQLLNSGVSPDLVNEDGLTALHQCCIDDFVEVVQCLLDAGACVNACDSELWTPLHAAATCGHTGLVQLLIQAGADLLAVNADGNMPYDLCEDEATLELLEIVMAEQGITQDRIDEFRGVKEAAMLADIQALVQSGGDLNARDDNGATLLHIASANGYLSVAELLLERRAQVEVKDTDGWTPLHAASCWGHVRAACWQKHQTSNLSSFTSGVFHFIGQIQVVELLVANGASLNAKSVLDETPLGESRAIFSQFIPLSKNPLPLPSDLCVDEEVRAKLMDLKHKHDAIMKSQDRQKGTLQKRVSSTGSRGKVVRRVSVNERSSLYRREHHKEAMVWQELGRQQEPQDEDEDRQTDNELHQQQATVELESADRKILSSLGNGGASVSLASSVPGELWSGGGRMERSASYQLNSAAGLGSGPSGSEKGDGMSREKSHHTLADLKRQRAAAKLNKYPAPAPPLPSPVEEEPSVSSAEASSCPAQAELQHKPKEEEAAAPSQVYFTPASGDPPLLKLIAPEEEPPNNKEPCCGLM</sequence>
<feature type="region of interest" description="Disordered" evidence="4">
    <location>
        <begin position="493"/>
        <end position="612"/>
    </location>
</feature>
<evidence type="ECO:0000256" key="1">
    <source>
        <dbReference type="ARBA" id="ARBA00022737"/>
    </source>
</evidence>
<evidence type="ECO:0000256" key="4">
    <source>
        <dbReference type="SAM" id="MobiDB-lite"/>
    </source>
</evidence>
<dbReference type="GO" id="GO:0017020">
    <property type="term" value="F:myosin phosphatase regulator activity"/>
    <property type="evidence" value="ECO:0007669"/>
    <property type="project" value="TreeGrafter"/>
</dbReference>
<evidence type="ECO:0000256" key="2">
    <source>
        <dbReference type="ARBA" id="ARBA00023043"/>
    </source>
</evidence>
<feature type="compositionally biased region" description="Low complexity" evidence="4">
    <location>
        <begin position="383"/>
        <end position="392"/>
    </location>
</feature>
<keyword evidence="2 3" id="KW-0040">ANK repeat</keyword>
<feature type="repeat" description="ANK" evidence="3">
    <location>
        <begin position="227"/>
        <end position="259"/>
    </location>
</feature>
<dbReference type="SUPFAM" id="SSF48403">
    <property type="entry name" value="Ankyrin repeat"/>
    <property type="match status" value="1"/>
</dbReference>
<evidence type="ECO:0000256" key="3">
    <source>
        <dbReference type="PROSITE-ProRule" id="PRU00023"/>
    </source>
</evidence>
<dbReference type="InterPro" id="IPR051226">
    <property type="entry name" value="PP1_Regulatory_Subunit"/>
</dbReference>
<dbReference type="PROSITE" id="PS50297">
    <property type="entry name" value="ANK_REP_REGION"/>
    <property type="match status" value="3"/>
</dbReference>
<dbReference type="OrthoDB" id="19014at2759"/>
<comment type="caution">
    <text evidence="5">The sequence shown here is derived from an EMBL/GenBank/DDBJ whole genome shotgun (WGS) entry which is preliminary data.</text>
</comment>
<dbReference type="PROSITE" id="PS50088">
    <property type="entry name" value="ANK_REPEAT"/>
    <property type="match status" value="3"/>
</dbReference>
<feature type="repeat" description="ANK" evidence="3">
    <location>
        <begin position="99"/>
        <end position="131"/>
    </location>
</feature>
<dbReference type="SMART" id="SM00248">
    <property type="entry name" value="ANK"/>
    <property type="match status" value="5"/>
</dbReference>
<dbReference type="KEGG" id="tng:GSTEN00015496G001"/>
<feature type="non-terminal residue" evidence="5">
    <location>
        <position position="1"/>
    </location>
</feature>
<accession>Q4SN07</accession>
<keyword evidence="1" id="KW-0677">Repeat</keyword>
<feature type="region of interest" description="Disordered" evidence="4">
    <location>
        <begin position="416"/>
        <end position="440"/>
    </location>
</feature>
<dbReference type="InterPro" id="IPR036770">
    <property type="entry name" value="Ankyrin_rpt-contain_sf"/>
</dbReference>
<dbReference type="GO" id="GO:0005737">
    <property type="term" value="C:cytoplasm"/>
    <property type="evidence" value="ECO:0007669"/>
    <property type="project" value="TreeGrafter"/>
</dbReference>
<reference evidence="5" key="2">
    <citation type="submission" date="2004-02" db="EMBL/GenBank/DDBJ databases">
        <authorList>
            <consortium name="Genoscope"/>
            <consortium name="Whitehead Institute Centre for Genome Research"/>
        </authorList>
    </citation>
    <scope>NUCLEOTIDE SEQUENCE</scope>
</reference>
<dbReference type="AlphaFoldDB" id="Q4SN07"/>
<dbReference type="PRINTS" id="PR01415">
    <property type="entry name" value="ANKYRIN"/>
</dbReference>
<feature type="repeat" description="ANK" evidence="3">
    <location>
        <begin position="132"/>
        <end position="164"/>
    </location>
</feature>
<dbReference type="EMBL" id="CAAE01014544">
    <property type="protein sequence ID" value="CAF97975.1"/>
    <property type="molecule type" value="Genomic_DNA"/>
</dbReference>
<dbReference type="InterPro" id="IPR002110">
    <property type="entry name" value="Ankyrin_rpt"/>
</dbReference>
<gene>
    <name evidence="5" type="ORF">GSTENG00015496001</name>
</gene>
<protein>
    <submittedName>
        <fullName evidence="5">(spotted green pufferfish) hypothetical protein</fullName>
    </submittedName>
</protein>
<dbReference type="PANTHER" id="PTHR24179:SF30">
    <property type="entry name" value="PROTEIN PHOSPHATASE 1 REGULATORY SUBUNIT 16A"/>
    <property type="match status" value="1"/>
</dbReference>
<dbReference type="PANTHER" id="PTHR24179">
    <property type="entry name" value="PROTEIN PHOSPHATASE 1 REGULATORY SUBUNIT 12"/>
    <property type="match status" value="1"/>
</dbReference>
<dbReference type="Pfam" id="PF12796">
    <property type="entry name" value="Ank_2"/>
    <property type="match status" value="2"/>
</dbReference>
<dbReference type="GO" id="GO:0004857">
    <property type="term" value="F:enzyme inhibitor activity"/>
    <property type="evidence" value="ECO:0007669"/>
    <property type="project" value="TreeGrafter"/>
</dbReference>
<evidence type="ECO:0000313" key="5">
    <source>
        <dbReference type="EMBL" id="CAF97975.1"/>
    </source>
</evidence>
<feature type="compositionally biased region" description="Low complexity" evidence="4">
    <location>
        <begin position="550"/>
        <end position="561"/>
    </location>
</feature>
<dbReference type="Gene3D" id="1.25.40.20">
    <property type="entry name" value="Ankyrin repeat-containing domain"/>
    <property type="match status" value="2"/>
</dbReference>
<organism evidence="5">
    <name type="scientific">Tetraodon nigroviridis</name>
    <name type="common">Spotted green pufferfish</name>
    <name type="synonym">Chelonodon nigroviridis</name>
    <dbReference type="NCBI Taxonomy" id="99883"/>
    <lineage>
        <taxon>Eukaryota</taxon>
        <taxon>Metazoa</taxon>
        <taxon>Chordata</taxon>
        <taxon>Craniata</taxon>
        <taxon>Vertebrata</taxon>
        <taxon>Euteleostomi</taxon>
        <taxon>Actinopterygii</taxon>
        <taxon>Neopterygii</taxon>
        <taxon>Teleostei</taxon>
        <taxon>Neoteleostei</taxon>
        <taxon>Acanthomorphata</taxon>
        <taxon>Eupercaria</taxon>
        <taxon>Tetraodontiformes</taxon>
        <taxon>Tetradontoidea</taxon>
        <taxon>Tetraodontidae</taxon>
        <taxon>Tetraodon</taxon>
    </lineage>
</organism>
<name>Q4SN07_TETNG</name>
<reference evidence="5" key="1">
    <citation type="journal article" date="2004" name="Nature">
        <title>Genome duplication in the teleost fish Tetraodon nigroviridis reveals the early vertebrate proto-karyotype.</title>
        <authorList>
            <person name="Jaillon O."/>
            <person name="Aury J.-M."/>
            <person name="Brunet F."/>
            <person name="Petit J.-L."/>
            <person name="Stange-Thomann N."/>
            <person name="Mauceli E."/>
            <person name="Bouneau L."/>
            <person name="Fischer C."/>
            <person name="Ozouf-Costaz C."/>
            <person name="Bernot A."/>
            <person name="Nicaud S."/>
            <person name="Jaffe D."/>
            <person name="Fisher S."/>
            <person name="Lutfalla G."/>
            <person name="Dossat C."/>
            <person name="Segurens B."/>
            <person name="Dasilva C."/>
            <person name="Salanoubat M."/>
            <person name="Levy M."/>
            <person name="Boudet N."/>
            <person name="Castellano S."/>
            <person name="Anthouard V."/>
            <person name="Jubin C."/>
            <person name="Castelli V."/>
            <person name="Katinka M."/>
            <person name="Vacherie B."/>
            <person name="Biemont C."/>
            <person name="Skalli Z."/>
            <person name="Cattolico L."/>
            <person name="Poulain J."/>
            <person name="De Berardinis V."/>
            <person name="Cruaud C."/>
            <person name="Duprat S."/>
            <person name="Brottier P."/>
            <person name="Coutanceau J.-P."/>
            <person name="Gouzy J."/>
            <person name="Parra G."/>
            <person name="Lardier G."/>
            <person name="Chapple C."/>
            <person name="McKernan K.J."/>
            <person name="McEwan P."/>
            <person name="Bosak S."/>
            <person name="Kellis M."/>
            <person name="Volff J.-N."/>
            <person name="Guigo R."/>
            <person name="Zody M.C."/>
            <person name="Mesirov J."/>
            <person name="Lindblad-Toh K."/>
            <person name="Birren B."/>
            <person name="Nusbaum C."/>
            <person name="Kahn D."/>
            <person name="Robinson-Rechavi M."/>
            <person name="Laudet V."/>
            <person name="Schachter V."/>
            <person name="Quetier F."/>
            <person name="Saurin W."/>
            <person name="Scarpelli C."/>
            <person name="Wincker P."/>
            <person name="Lander E.S."/>
            <person name="Weissenbach J."/>
            <person name="Roest Crollius H."/>
        </authorList>
    </citation>
    <scope>NUCLEOTIDE SEQUENCE [LARGE SCALE GENOMIC DNA]</scope>
</reference>
<feature type="compositionally biased region" description="Basic and acidic residues" evidence="4">
    <location>
        <begin position="505"/>
        <end position="524"/>
    </location>
</feature>
<proteinExistence type="predicted"/>
<feature type="region of interest" description="Disordered" evidence="4">
    <location>
        <begin position="373"/>
        <end position="392"/>
    </location>
</feature>